<dbReference type="InterPro" id="IPR015421">
    <property type="entry name" value="PyrdxlP-dep_Trfase_major"/>
</dbReference>
<dbReference type="PANTHER" id="PTHR11808">
    <property type="entry name" value="TRANS-SULFURATION ENZYME FAMILY MEMBER"/>
    <property type="match status" value="1"/>
</dbReference>
<dbReference type="InterPro" id="IPR015422">
    <property type="entry name" value="PyrdxlP-dep_Trfase_small"/>
</dbReference>
<comment type="caution">
    <text evidence="5">The sequence shown here is derived from an EMBL/GenBank/DDBJ whole genome shotgun (WGS) entry which is preliminary data.</text>
</comment>
<dbReference type="CDD" id="cd00614">
    <property type="entry name" value="CGS_like"/>
    <property type="match status" value="1"/>
</dbReference>
<evidence type="ECO:0000256" key="2">
    <source>
        <dbReference type="ARBA" id="ARBA00022898"/>
    </source>
</evidence>
<comment type="similarity">
    <text evidence="3">Belongs to the trans-sulfuration enzymes family.</text>
</comment>
<dbReference type="Proteomes" id="UP001262410">
    <property type="component" value="Unassembled WGS sequence"/>
</dbReference>
<keyword evidence="2 3" id="KW-0663">Pyridoxal phosphate</keyword>
<dbReference type="EC" id="4.4.1.11" evidence="5"/>
<dbReference type="Gene3D" id="3.40.640.10">
    <property type="entry name" value="Type I PLP-dependent aspartate aminotransferase-like (Major domain)"/>
    <property type="match status" value="1"/>
</dbReference>
<dbReference type="Gene3D" id="3.90.1150.10">
    <property type="entry name" value="Aspartate Aminotransferase, domain 1"/>
    <property type="match status" value="1"/>
</dbReference>
<sequence length="403" mass="43576">MTDRPDHDEDSWGPSTTAIHHGYDPANAQGALTPPIYMTSTYAFPDTEAGAAVFRGEAQGYVYGRRHNPTQTILEDRIARLEGGAAAVAMASGIACITTPMWTLLQAGDEVVIDHTLYGNTYAFFMQGLTRFGVKVTKVDMTRLDTLQAALTARTRVVYFETPANPNLRVIDIRAVSELAKRAAPEVLVVVDNTFCTPILQRPLDHGADLVLHSATKFLSGHGDVLGGVLVGPADIIARVRNEGLRYLTGATLSPMNAHLVLRGLKTLEIRMAQHSRSATAVAQLLESHSAVERVFYPGLESHPQFALAGRQMQASGGLIAFELRRGIEAGRKFMDRLRVVTLAVSLGDAESLVQHPASMTHANYTPEERAAQGICEGLVRLSIGLENTSDILADIEQALGNL</sequence>
<dbReference type="EMBL" id="JAVDPW010000007">
    <property type="protein sequence ID" value="MDR6291699.1"/>
    <property type="molecule type" value="Genomic_DNA"/>
</dbReference>
<keyword evidence="6" id="KW-1185">Reference proteome</keyword>
<evidence type="ECO:0000256" key="3">
    <source>
        <dbReference type="RuleBase" id="RU362118"/>
    </source>
</evidence>
<dbReference type="GO" id="GO:0016740">
    <property type="term" value="F:transferase activity"/>
    <property type="evidence" value="ECO:0007669"/>
    <property type="project" value="UniProtKB-KW"/>
</dbReference>
<dbReference type="InterPro" id="IPR054542">
    <property type="entry name" value="Cys_met_metab_PP"/>
</dbReference>
<dbReference type="Pfam" id="PF01053">
    <property type="entry name" value="Cys_Met_Meta_PP"/>
    <property type="match status" value="1"/>
</dbReference>
<dbReference type="GO" id="GO:0018826">
    <property type="term" value="F:methionine gamma-lyase activity"/>
    <property type="evidence" value="ECO:0007669"/>
    <property type="project" value="UniProtKB-EC"/>
</dbReference>
<evidence type="ECO:0000313" key="6">
    <source>
        <dbReference type="Proteomes" id="UP001262410"/>
    </source>
</evidence>
<organism evidence="5 6">
    <name type="scientific">Inquilinus ginsengisoli</name>
    <dbReference type="NCBI Taxonomy" id="363840"/>
    <lineage>
        <taxon>Bacteria</taxon>
        <taxon>Pseudomonadati</taxon>
        <taxon>Pseudomonadota</taxon>
        <taxon>Alphaproteobacteria</taxon>
        <taxon>Rhodospirillales</taxon>
        <taxon>Rhodospirillaceae</taxon>
        <taxon>Inquilinus</taxon>
    </lineage>
</organism>
<feature type="region of interest" description="Disordered" evidence="4">
    <location>
        <begin position="1"/>
        <end position="25"/>
    </location>
</feature>
<dbReference type="InterPro" id="IPR000277">
    <property type="entry name" value="Cys/Met-Metab_PyrdxlP-dep_enz"/>
</dbReference>
<keyword evidence="5" id="KW-0456">Lyase</keyword>
<reference evidence="5 6" key="1">
    <citation type="submission" date="2023-07" db="EMBL/GenBank/DDBJ databases">
        <title>Sorghum-associated microbial communities from plants grown in Nebraska, USA.</title>
        <authorList>
            <person name="Schachtman D."/>
        </authorList>
    </citation>
    <scope>NUCLEOTIDE SEQUENCE [LARGE SCALE GENOMIC DNA]</scope>
    <source>
        <strain evidence="5 6">584</strain>
    </source>
</reference>
<protein>
    <submittedName>
        <fullName evidence="5">Methionine-gamma-lyase</fullName>
        <ecNumber evidence="5">4.4.1.11</ecNumber>
    </submittedName>
</protein>
<dbReference type="RefSeq" id="WP_309797137.1">
    <property type="nucleotide sequence ID" value="NZ_JAVDPW010000007.1"/>
</dbReference>
<evidence type="ECO:0000256" key="4">
    <source>
        <dbReference type="SAM" id="MobiDB-lite"/>
    </source>
</evidence>
<comment type="cofactor">
    <cofactor evidence="1 3">
        <name>pyridoxal 5'-phosphate</name>
        <dbReference type="ChEBI" id="CHEBI:597326"/>
    </cofactor>
</comment>
<evidence type="ECO:0000256" key="1">
    <source>
        <dbReference type="ARBA" id="ARBA00001933"/>
    </source>
</evidence>
<dbReference type="PANTHER" id="PTHR11808:SF80">
    <property type="entry name" value="CYSTATHIONINE GAMMA-LYASE"/>
    <property type="match status" value="1"/>
</dbReference>
<dbReference type="SUPFAM" id="SSF53383">
    <property type="entry name" value="PLP-dependent transferases"/>
    <property type="match status" value="1"/>
</dbReference>
<proteinExistence type="inferred from homology"/>
<name>A0ABU1JSV5_9PROT</name>
<dbReference type="InterPro" id="IPR015424">
    <property type="entry name" value="PyrdxlP-dep_Trfase"/>
</dbReference>
<keyword evidence="5" id="KW-0808">Transferase</keyword>
<accession>A0ABU1JSV5</accession>
<gene>
    <name evidence="5" type="ORF">E9232_004233</name>
</gene>
<dbReference type="PIRSF" id="PIRSF001434">
    <property type="entry name" value="CGS"/>
    <property type="match status" value="1"/>
</dbReference>
<dbReference type="PROSITE" id="PS00868">
    <property type="entry name" value="CYS_MET_METAB_PP"/>
    <property type="match status" value="1"/>
</dbReference>
<evidence type="ECO:0000313" key="5">
    <source>
        <dbReference type="EMBL" id="MDR6291699.1"/>
    </source>
</evidence>